<dbReference type="FunFam" id="3.40.50.300:FF:000322">
    <property type="entry name" value="probable ATP-dependent RNA helicase DDX23"/>
    <property type="match status" value="1"/>
</dbReference>
<dbReference type="GO" id="GO:0006397">
    <property type="term" value="P:mRNA processing"/>
    <property type="evidence" value="ECO:0007669"/>
    <property type="project" value="UniProtKB-KW"/>
</dbReference>
<dbReference type="GO" id="GO:0008380">
    <property type="term" value="P:RNA splicing"/>
    <property type="evidence" value="ECO:0007669"/>
    <property type="project" value="UniProtKB-KW"/>
</dbReference>
<evidence type="ECO:0000256" key="12">
    <source>
        <dbReference type="ARBA" id="ARBA00068856"/>
    </source>
</evidence>
<dbReference type="PROSITE" id="PS51194">
    <property type="entry name" value="HELICASE_CTER"/>
    <property type="match status" value="1"/>
</dbReference>
<feature type="region of interest" description="Disordered" evidence="14">
    <location>
        <begin position="217"/>
        <end position="236"/>
    </location>
</feature>
<dbReference type="InterPro" id="IPR027417">
    <property type="entry name" value="P-loop_NTPase"/>
</dbReference>
<accession>K8EJT3</accession>
<evidence type="ECO:0000256" key="8">
    <source>
        <dbReference type="ARBA" id="ARBA00023187"/>
    </source>
</evidence>
<dbReference type="Pfam" id="PF00270">
    <property type="entry name" value="DEAD"/>
    <property type="match status" value="1"/>
</dbReference>
<keyword evidence="6" id="KW-0347">Helicase</keyword>
<proteinExistence type="inferred from homology"/>
<evidence type="ECO:0000256" key="13">
    <source>
        <dbReference type="PROSITE-ProRule" id="PRU00552"/>
    </source>
</evidence>
<comment type="subcellular location">
    <subcellularLocation>
        <location evidence="1">Nucleus</location>
    </subcellularLocation>
</comment>
<comment type="similarity">
    <text evidence="10">Belongs to the DEAD box helicase family. DDX23/PRP28 subfamily.</text>
</comment>
<comment type="catalytic activity">
    <reaction evidence="11">
        <text>ATP + H2O = ADP + phosphate + H(+)</text>
        <dbReference type="Rhea" id="RHEA:13065"/>
        <dbReference type="ChEBI" id="CHEBI:15377"/>
        <dbReference type="ChEBI" id="CHEBI:15378"/>
        <dbReference type="ChEBI" id="CHEBI:30616"/>
        <dbReference type="ChEBI" id="CHEBI:43474"/>
        <dbReference type="ChEBI" id="CHEBI:456216"/>
        <dbReference type="EC" id="3.6.4.13"/>
    </reaction>
</comment>
<dbReference type="AlphaFoldDB" id="K8EJT3"/>
<dbReference type="KEGG" id="bpg:Bathy11g02000"/>
<dbReference type="GeneID" id="19012880"/>
<protein>
    <recommendedName>
        <fullName evidence="12">DEAD-box ATP-dependent RNA helicase 21</fullName>
        <ecNumber evidence="2">3.6.4.13</ecNumber>
    </recommendedName>
</protein>
<keyword evidence="5" id="KW-0378">Hydrolase</keyword>
<dbReference type="InterPro" id="IPR057479">
    <property type="entry name" value="PRP28/DDX23-like_helical"/>
</dbReference>
<dbReference type="InterPro" id="IPR014014">
    <property type="entry name" value="RNA_helicase_DEAD_Q_motif"/>
</dbReference>
<evidence type="ECO:0000256" key="9">
    <source>
        <dbReference type="ARBA" id="ARBA00023242"/>
    </source>
</evidence>
<dbReference type="PROSITE" id="PS51195">
    <property type="entry name" value="Q_MOTIF"/>
    <property type="match status" value="1"/>
</dbReference>
<feature type="domain" description="DEAD-box RNA helicase Q" evidence="17">
    <location>
        <begin position="382"/>
        <end position="410"/>
    </location>
</feature>
<dbReference type="Proteomes" id="UP000198341">
    <property type="component" value="Chromosome 11"/>
</dbReference>
<evidence type="ECO:0000256" key="3">
    <source>
        <dbReference type="ARBA" id="ARBA00022664"/>
    </source>
</evidence>
<dbReference type="STRING" id="41875.K8EJT3"/>
<evidence type="ECO:0000256" key="10">
    <source>
        <dbReference type="ARBA" id="ARBA00037954"/>
    </source>
</evidence>
<sequence length="818" mass="92308">MSRGEYRGNYQRDDEKNKNNGERYHRTSRNNNTNNGGGGYRNNNNNNNNNNNGGNWHRNTTTKRGRSPEREAQFPHREVHEREKTTTTTSGGGSRDAATVFQDNPFNRSASSSQAQQPLSVEELLQKKREKELAETKPTFLTKKEREKLAMERLKEKRREEGGGGDGGTVATAHHHASSSSRFARATSARDVAERQYQRDKSEQSERERQEQLEQFRKQYAGVRDETEKMKKMKQKAERAKYKFQFDWSKEDDTSRDANPLYDAKHDVKLLFGRGTIAGVDARMQMEQNHKFENSVGKRRGGNTVNNNRSRSYDAAGDENARRIDKHSKALEKYDNQYDKKKETTHWSSKPLAQMNERDWRIFREDFNITFKGGKVPNPMRAWSENELLPQEILRAIEKVGYTKPSPIQMASIPIGLLKRDVIGVAETGSGKTCAFVVPMLAHIMGLPKMTDEVAADGPYALVMAPTRELAQQIEEETLKFAHFLGYRVACVVGGQSIEDQGVQLRKGVEIVVGTPGRIIDVIEKRYTVLNQCNYIVLDEADRMIDMGFEPQVTQVMEAMPSSNLKPIDMAEELDNKAIDNKQSIETSARYRTTYMFSATMPPSVERLARTYLRNPAVVTIGSAGKTSDLIKQTVIWVNRSEKERTLEQILSQHTQTQAIVFVNTKRGVDSCVTACHSMGYSCGSIHGGKGQDAREAALTGFKRGDFDILVATDVAGRGIDVKGIDLVVNYELPASIENYTHRIGRTGRAGRKGTAVSFITSEDQDIMYDLRQLLIESNNEVPPELERQKAAKVKPQRDAQGRVLEGRDARGMDSIIF</sequence>
<evidence type="ECO:0000259" key="16">
    <source>
        <dbReference type="PROSITE" id="PS51194"/>
    </source>
</evidence>
<dbReference type="EC" id="3.6.4.13" evidence="2"/>
<dbReference type="SMART" id="SM00487">
    <property type="entry name" value="DEXDc"/>
    <property type="match status" value="1"/>
</dbReference>
<dbReference type="Pfam" id="PF25430">
    <property type="entry name" value="DDX23"/>
    <property type="match status" value="1"/>
</dbReference>
<dbReference type="EMBL" id="FO082268">
    <property type="protein sequence ID" value="CCO18447.1"/>
    <property type="molecule type" value="Genomic_DNA"/>
</dbReference>
<evidence type="ECO:0000256" key="5">
    <source>
        <dbReference type="ARBA" id="ARBA00022801"/>
    </source>
</evidence>
<dbReference type="InterPro" id="IPR011545">
    <property type="entry name" value="DEAD/DEAH_box_helicase_dom"/>
</dbReference>
<dbReference type="SUPFAM" id="SSF52540">
    <property type="entry name" value="P-loop containing nucleoside triphosphate hydrolases"/>
    <property type="match status" value="1"/>
</dbReference>
<feature type="compositionally biased region" description="Low complexity" evidence="14">
    <location>
        <begin position="41"/>
        <end position="55"/>
    </location>
</feature>
<dbReference type="eggNOG" id="KOG0333">
    <property type="taxonomic scope" value="Eukaryota"/>
</dbReference>
<dbReference type="InterPro" id="IPR001650">
    <property type="entry name" value="Helicase_C-like"/>
</dbReference>
<feature type="compositionally biased region" description="Basic and acidic residues" evidence="14">
    <location>
        <begin position="66"/>
        <end position="85"/>
    </location>
</feature>
<dbReference type="InterPro" id="IPR000629">
    <property type="entry name" value="RNA-helicase_DEAD-box_CS"/>
</dbReference>
<feature type="compositionally biased region" description="Basic and acidic residues" evidence="14">
    <location>
        <begin position="191"/>
        <end position="211"/>
    </location>
</feature>
<dbReference type="RefSeq" id="XP_007510102.1">
    <property type="nucleotide sequence ID" value="XM_007510040.1"/>
</dbReference>
<keyword evidence="19" id="KW-1185">Reference proteome</keyword>
<evidence type="ECO:0000256" key="14">
    <source>
        <dbReference type="SAM" id="MobiDB-lite"/>
    </source>
</evidence>
<dbReference type="GO" id="GO:0003724">
    <property type="term" value="F:RNA helicase activity"/>
    <property type="evidence" value="ECO:0007669"/>
    <property type="project" value="UniProtKB-EC"/>
</dbReference>
<feature type="domain" description="Helicase C-terminal" evidence="16">
    <location>
        <begin position="646"/>
        <end position="790"/>
    </location>
</feature>
<feature type="compositionally biased region" description="Basic and acidic residues" evidence="14">
    <location>
        <begin position="1"/>
        <end position="25"/>
    </location>
</feature>
<feature type="region of interest" description="Disordered" evidence="14">
    <location>
        <begin position="155"/>
        <end position="211"/>
    </location>
</feature>
<evidence type="ECO:0000256" key="2">
    <source>
        <dbReference type="ARBA" id="ARBA00012552"/>
    </source>
</evidence>
<feature type="domain" description="Helicase ATP-binding" evidence="15">
    <location>
        <begin position="413"/>
        <end position="619"/>
    </location>
</feature>
<keyword evidence="9" id="KW-0539">Nucleus</keyword>
<evidence type="ECO:0000259" key="15">
    <source>
        <dbReference type="PROSITE" id="PS51192"/>
    </source>
</evidence>
<keyword evidence="7" id="KW-0067">ATP-binding</keyword>
<keyword evidence="8" id="KW-0508">mRNA splicing</keyword>
<evidence type="ECO:0000256" key="7">
    <source>
        <dbReference type="ARBA" id="ARBA00022840"/>
    </source>
</evidence>
<dbReference type="CDD" id="cd17945">
    <property type="entry name" value="DEADc_DDX23"/>
    <property type="match status" value="1"/>
</dbReference>
<dbReference type="InterPro" id="IPR014001">
    <property type="entry name" value="Helicase_ATP-bd"/>
</dbReference>
<dbReference type="GO" id="GO:0005634">
    <property type="term" value="C:nucleus"/>
    <property type="evidence" value="ECO:0007669"/>
    <property type="project" value="UniProtKB-SubCell"/>
</dbReference>
<dbReference type="Pfam" id="PF00271">
    <property type="entry name" value="Helicase_C"/>
    <property type="match status" value="1"/>
</dbReference>
<dbReference type="OrthoDB" id="196131at2759"/>
<evidence type="ECO:0000256" key="1">
    <source>
        <dbReference type="ARBA" id="ARBA00004123"/>
    </source>
</evidence>
<evidence type="ECO:0000313" key="19">
    <source>
        <dbReference type="Proteomes" id="UP000198341"/>
    </source>
</evidence>
<gene>
    <name evidence="18" type="ordered locus">Bathy11g02000</name>
</gene>
<feature type="region of interest" description="Disordered" evidence="14">
    <location>
        <begin position="1"/>
        <end position="120"/>
    </location>
</feature>
<evidence type="ECO:0000259" key="17">
    <source>
        <dbReference type="PROSITE" id="PS51195"/>
    </source>
</evidence>
<dbReference type="CDD" id="cd18787">
    <property type="entry name" value="SF2_C_DEAD"/>
    <property type="match status" value="1"/>
</dbReference>
<evidence type="ECO:0000256" key="11">
    <source>
        <dbReference type="ARBA" id="ARBA00047984"/>
    </source>
</evidence>
<reference evidence="18 19" key="1">
    <citation type="submission" date="2011-10" db="EMBL/GenBank/DDBJ databases">
        <authorList>
            <person name="Genoscope - CEA"/>
        </authorList>
    </citation>
    <scope>NUCLEOTIDE SEQUENCE [LARGE SCALE GENOMIC DNA]</scope>
    <source>
        <strain evidence="18 19">RCC 1105</strain>
    </source>
</reference>
<dbReference type="Gene3D" id="3.40.50.300">
    <property type="entry name" value="P-loop containing nucleotide triphosphate hydrolases"/>
    <property type="match status" value="2"/>
</dbReference>
<feature type="compositionally biased region" description="Low complexity" evidence="14">
    <location>
        <begin position="178"/>
        <end position="190"/>
    </location>
</feature>
<dbReference type="GO" id="GO:0003676">
    <property type="term" value="F:nucleic acid binding"/>
    <property type="evidence" value="ECO:0007669"/>
    <property type="project" value="InterPro"/>
</dbReference>
<keyword evidence="3" id="KW-0507">mRNA processing</keyword>
<keyword evidence="4" id="KW-0547">Nucleotide-binding</keyword>
<dbReference type="GO" id="GO:0005524">
    <property type="term" value="F:ATP binding"/>
    <property type="evidence" value="ECO:0007669"/>
    <property type="project" value="UniProtKB-KW"/>
</dbReference>
<dbReference type="SMART" id="SM00490">
    <property type="entry name" value="HELICc"/>
    <property type="match status" value="1"/>
</dbReference>
<evidence type="ECO:0000256" key="6">
    <source>
        <dbReference type="ARBA" id="ARBA00022806"/>
    </source>
</evidence>
<dbReference type="PROSITE" id="PS00039">
    <property type="entry name" value="DEAD_ATP_HELICASE"/>
    <property type="match status" value="1"/>
</dbReference>
<feature type="short sequence motif" description="Q motif" evidence="13">
    <location>
        <begin position="382"/>
        <end position="410"/>
    </location>
</feature>
<name>K8EJT3_9CHLO</name>
<evidence type="ECO:0000256" key="4">
    <source>
        <dbReference type="ARBA" id="ARBA00022741"/>
    </source>
</evidence>
<evidence type="ECO:0000313" key="18">
    <source>
        <dbReference type="EMBL" id="CCO18447.1"/>
    </source>
</evidence>
<dbReference type="PANTHER" id="PTHR47958">
    <property type="entry name" value="ATP-DEPENDENT RNA HELICASE DBP3"/>
    <property type="match status" value="1"/>
</dbReference>
<dbReference type="PROSITE" id="PS51192">
    <property type="entry name" value="HELICASE_ATP_BIND_1"/>
    <property type="match status" value="1"/>
</dbReference>
<organism evidence="18 19">
    <name type="scientific">Bathycoccus prasinos</name>
    <dbReference type="NCBI Taxonomy" id="41875"/>
    <lineage>
        <taxon>Eukaryota</taxon>
        <taxon>Viridiplantae</taxon>
        <taxon>Chlorophyta</taxon>
        <taxon>Mamiellophyceae</taxon>
        <taxon>Mamiellales</taxon>
        <taxon>Bathycoccaceae</taxon>
        <taxon>Bathycoccus</taxon>
    </lineage>
</organism>
<dbReference type="GO" id="GO:0016787">
    <property type="term" value="F:hydrolase activity"/>
    <property type="evidence" value="ECO:0007669"/>
    <property type="project" value="UniProtKB-KW"/>
</dbReference>
<feature type="region of interest" description="Disordered" evidence="14">
    <location>
        <begin position="295"/>
        <end position="320"/>
    </location>
</feature>